<dbReference type="SUPFAM" id="SSF51735">
    <property type="entry name" value="NAD(P)-binding Rossmann-fold domains"/>
    <property type="match status" value="1"/>
</dbReference>
<dbReference type="Proteomes" id="UP000322214">
    <property type="component" value="Chromosome"/>
</dbReference>
<dbReference type="Gene3D" id="3.40.50.720">
    <property type="entry name" value="NAD(P)-binding Rossmann-like Domain"/>
    <property type="match status" value="1"/>
</dbReference>
<dbReference type="InterPro" id="IPR000683">
    <property type="entry name" value="Gfo/Idh/MocA-like_OxRdtase_N"/>
</dbReference>
<feature type="domain" description="Gfo/Idh/MocA-like oxidoreductase N-terminal" evidence="3">
    <location>
        <begin position="3"/>
        <end position="92"/>
    </location>
</feature>
<dbReference type="KEGG" id="mff:MFFC18_27460"/>
<proteinExistence type="inferred from homology"/>
<protein>
    <submittedName>
        <fullName evidence="4">Putative oxidoreductase</fullName>
    </submittedName>
</protein>
<name>A0A5B9PBM6_9BACT</name>
<dbReference type="PANTHER" id="PTHR43708">
    <property type="entry name" value="CONSERVED EXPRESSED OXIDOREDUCTASE (EUROFUNG)"/>
    <property type="match status" value="1"/>
</dbReference>
<evidence type="ECO:0000313" key="5">
    <source>
        <dbReference type="Proteomes" id="UP000322214"/>
    </source>
</evidence>
<sequence>MKLRIGLVGLGDQWESRHATALRALSDRFEVVAVCCEVYVKAEKVAKQFDAVAIPGFRTLIQREDIDAILYLSPQWYGSLPILEACENGKAVYSSAALDVTPGQALDLRTRIEASGIAYMAELPRRHSPATIRLKELIATRLGKPHLLFCHQRMPAESQADWRRRGPHCPLVWRNLMELVDWCRYLVADEPVSVKSSIHDRHDSQKDIFYQMVNLEFPKSDGLETKPMAQLSIGHYIPGRWADALSYRRPPSIQVCCEKGMAFIDLPSNLVWFDDAGQHNESLESERPVGEQMLDRFYRAVTSFLRRTTDPDDAYRAMQIVVKAHLSAETGNRELIQW</sequence>
<dbReference type="GO" id="GO:0000166">
    <property type="term" value="F:nucleotide binding"/>
    <property type="evidence" value="ECO:0007669"/>
    <property type="project" value="InterPro"/>
</dbReference>
<dbReference type="PANTHER" id="PTHR43708:SF5">
    <property type="entry name" value="CONSERVED EXPRESSED OXIDOREDUCTASE (EUROFUNG)-RELATED"/>
    <property type="match status" value="1"/>
</dbReference>
<keyword evidence="5" id="KW-1185">Reference proteome</keyword>
<dbReference type="OrthoDB" id="241454at2"/>
<evidence type="ECO:0000259" key="3">
    <source>
        <dbReference type="Pfam" id="PF01408"/>
    </source>
</evidence>
<evidence type="ECO:0000256" key="1">
    <source>
        <dbReference type="ARBA" id="ARBA00010928"/>
    </source>
</evidence>
<comment type="similarity">
    <text evidence="1">Belongs to the Gfo/Idh/MocA family.</text>
</comment>
<dbReference type="Gene3D" id="3.30.360.10">
    <property type="entry name" value="Dihydrodipicolinate Reductase, domain 2"/>
    <property type="match status" value="1"/>
</dbReference>
<dbReference type="GO" id="GO:0016491">
    <property type="term" value="F:oxidoreductase activity"/>
    <property type="evidence" value="ECO:0007669"/>
    <property type="project" value="UniProtKB-KW"/>
</dbReference>
<dbReference type="Pfam" id="PF01408">
    <property type="entry name" value="GFO_IDH_MocA"/>
    <property type="match status" value="1"/>
</dbReference>
<accession>A0A5B9PBM6</accession>
<evidence type="ECO:0000256" key="2">
    <source>
        <dbReference type="ARBA" id="ARBA00023002"/>
    </source>
</evidence>
<dbReference type="InterPro" id="IPR036291">
    <property type="entry name" value="NAD(P)-bd_dom_sf"/>
</dbReference>
<dbReference type="STRING" id="980251.GCA_001642875_01535"/>
<keyword evidence="2" id="KW-0560">Oxidoreductase</keyword>
<reference evidence="4 5" key="1">
    <citation type="submission" date="2019-08" db="EMBL/GenBank/DDBJ databases">
        <title>Deep-cultivation of Planctomycetes and their phenomic and genomic characterization uncovers novel biology.</title>
        <authorList>
            <person name="Wiegand S."/>
            <person name="Jogler M."/>
            <person name="Boedeker C."/>
            <person name="Pinto D."/>
            <person name="Vollmers J."/>
            <person name="Rivas-Marin E."/>
            <person name="Kohn T."/>
            <person name="Peeters S.H."/>
            <person name="Heuer A."/>
            <person name="Rast P."/>
            <person name="Oberbeckmann S."/>
            <person name="Bunk B."/>
            <person name="Jeske O."/>
            <person name="Meyerdierks A."/>
            <person name="Storesund J.E."/>
            <person name="Kallscheuer N."/>
            <person name="Luecker S."/>
            <person name="Lage O.M."/>
            <person name="Pohl T."/>
            <person name="Merkel B.J."/>
            <person name="Hornburger P."/>
            <person name="Mueller R.-W."/>
            <person name="Bruemmer F."/>
            <person name="Labrenz M."/>
            <person name="Spormann A.M."/>
            <person name="Op den Camp H."/>
            <person name="Overmann J."/>
            <person name="Amann R."/>
            <person name="Jetten M.S.M."/>
            <person name="Mascher T."/>
            <person name="Medema M.H."/>
            <person name="Devos D.P."/>
            <person name="Kaster A.-K."/>
            <person name="Ovreas L."/>
            <person name="Rohde M."/>
            <person name="Galperin M.Y."/>
            <person name="Jogler C."/>
        </authorList>
    </citation>
    <scope>NUCLEOTIDE SEQUENCE [LARGE SCALE GENOMIC DNA]</scope>
    <source>
        <strain evidence="4 5">FC18</strain>
    </source>
</reference>
<dbReference type="InterPro" id="IPR051317">
    <property type="entry name" value="Gfo/Idh/MocA_oxidoreduct"/>
</dbReference>
<gene>
    <name evidence="4" type="ORF">MFFC18_27460</name>
</gene>
<organism evidence="4 5">
    <name type="scientific">Mariniblastus fucicola</name>
    <dbReference type="NCBI Taxonomy" id="980251"/>
    <lineage>
        <taxon>Bacteria</taxon>
        <taxon>Pseudomonadati</taxon>
        <taxon>Planctomycetota</taxon>
        <taxon>Planctomycetia</taxon>
        <taxon>Pirellulales</taxon>
        <taxon>Pirellulaceae</taxon>
        <taxon>Mariniblastus</taxon>
    </lineage>
</organism>
<dbReference type="RefSeq" id="WP_075084326.1">
    <property type="nucleotide sequence ID" value="NZ_CP042912.1"/>
</dbReference>
<dbReference type="SUPFAM" id="SSF55347">
    <property type="entry name" value="Glyceraldehyde-3-phosphate dehydrogenase-like, C-terminal domain"/>
    <property type="match status" value="1"/>
</dbReference>
<dbReference type="EMBL" id="CP042912">
    <property type="protein sequence ID" value="QEG22859.1"/>
    <property type="molecule type" value="Genomic_DNA"/>
</dbReference>
<dbReference type="AlphaFoldDB" id="A0A5B9PBM6"/>
<evidence type="ECO:0000313" key="4">
    <source>
        <dbReference type="EMBL" id="QEG22859.1"/>
    </source>
</evidence>